<dbReference type="InterPro" id="IPR012337">
    <property type="entry name" value="RNaseH-like_sf"/>
</dbReference>
<dbReference type="InterPro" id="IPR042530">
    <property type="entry name" value="EME1/EME2_C"/>
</dbReference>
<reference evidence="1 2" key="1">
    <citation type="journal article" date="2021" name="Elife">
        <title>Chloroplast acquisition without the gene transfer in kleptoplastic sea slugs, Plakobranchus ocellatus.</title>
        <authorList>
            <person name="Maeda T."/>
            <person name="Takahashi S."/>
            <person name="Yoshida T."/>
            <person name="Shimamura S."/>
            <person name="Takaki Y."/>
            <person name="Nagai Y."/>
            <person name="Toyoda A."/>
            <person name="Suzuki Y."/>
            <person name="Arimoto A."/>
            <person name="Ishii H."/>
            <person name="Satoh N."/>
            <person name="Nishiyama T."/>
            <person name="Hasebe M."/>
            <person name="Maruyama T."/>
            <person name="Minagawa J."/>
            <person name="Obokata J."/>
            <person name="Shigenobu S."/>
        </authorList>
    </citation>
    <scope>NUCLEOTIDE SEQUENCE [LARGE SCALE GENOMIC DNA]</scope>
</reference>
<proteinExistence type="predicted"/>
<keyword evidence="2" id="KW-1185">Reference proteome</keyword>
<evidence type="ECO:0000313" key="2">
    <source>
        <dbReference type="Proteomes" id="UP000735302"/>
    </source>
</evidence>
<dbReference type="Gene3D" id="1.10.150.670">
    <property type="entry name" value="Crossover junction endonuclease EME1, DNA-binding domain"/>
    <property type="match status" value="1"/>
</dbReference>
<protein>
    <submittedName>
        <fullName evidence="1">Connexin 27.5</fullName>
    </submittedName>
</protein>
<dbReference type="PANTHER" id="PTHR37162:SF1">
    <property type="entry name" value="BED-TYPE DOMAIN-CONTAINING PROTEIN"/>
    <property type="match status" value="1"/>
</dbReference>
<organism evidence="1 2">
    <name type="scientific">Plakobranchus ocellatus</name>
    <dbReference type="NCBI Taxonomy" id="259542"/>
    <lineage>
        <taxon>Eukaryota</taxon>
        <taxon>Metazoa</taxon>
        <taxon>Spiralia</taxon>
        <taxon>Lophotrochozoa</taxon>
        <taxon>Mollusca</taxon>
        <taxon>Gastropoda</taxon>
        <taxon>Heterobranchia</taxon>
        <taxon>Euthyneura</taxon>
        <taxon>Panpulmonata</taxon>
        <taxon>Sacoglossa</taxon>
        <taxon>Placobranchoidea</taxon>
        <taxon>Plakobranchidae</taxon>
        <taxon>Plakobranchus</taxon>
    </lineage>
</organism>
<name>A0AAV3Y9S5_9GAST</name>
<dbReference type="AlphaFoldDB" id="A0AAV3Y9S5"/>
<sequence length="660" mass="74068">MKRSGETLKSEPMSKKQKFKKEYSKLFPCLIESRISPYHVRCLICELDFQCSAGGKFDCSRHVNTVNHKQKARPRDCVPMTTFFSSSNKKVDKSKDVMAAELIMCSFVVHHNISFSAMDTLSECIRQSFGDSAIAAGFKCARTKASCLVKEMTSSEIERLAALMRSRPFSVSTDGSNDTAAGGSKDYPLVVRVSTENGVETGLLSLRICEGQSTGKNIFELLAGDFECLSIPWENCLSLGTDNAPNMVGHKSGMFVFAQEKHHNIFKSGCMLHLVHIAARKGAAHLAPLEEALVDVFYYFKKSATRQSDLKAFQDLLNIERTKCLKHVATRWLSIQSCVDRLLHNWDALKAYFTSEKSRQKSPLGTAKADSLLQFLRSPTNRLFGHFLLYAIKLFDSVLIRLQAAEPLIHQLLPSMEELLKIILTKFIKPEAIMKDDVTKINVKDPSIQKQDEDLGIGTAALSFIEEAEKNHLRAKRLPHFYNGVRSFFQEVASYLLKSLPWEDRLLKSVSVVDMEKKSEATPSDLIYVMKRFPTLMTAEDTLDQFLDMFDLYKITDVSSLSGTLDKKWLQLSIKIPSLAKLCKAMISVLTIPHSSAACERVFSMACQNGSANNEAEKSIAEINVRRNASIIATNRKVGKEQARRINIFMSSTDLNQVIK</sequence>
<gene>
    <name evidence="1" type="ORF">PoB_000635500</name>
</gene>
<accession>A0AAV3Y9S5</accession>
<dbReference type="PANTHER" id="PTHR37162">
    <property type="entry name" value="HAT FAMILY DIMERISATION DOMAINCONTAINING PROTEIN-RELATED"/>
    <property type="match status" value="1"/>
</dbReference>
<comment type="caution">
    <text evidence="1">The sequence shown here is derived from an EMBL/GenBank/DDBJ whole genome shotgun (WGS) entry which is preliminary data.</text>
</comment>
<dbReference type="SUPFAM" id="SSF53098">
    <property type="entry name" value="Ribonuclease H-like"/>
    <property type="match status" value="1"/>
</dbReference>
<dbReference type="EMBL" id="BLXT01000744">
    <property type="protein sequence ID" value="GFN79849.1"/>
    <property type="molecule type" value="Genomic_DNA"/>
</dbReference>
<evidence type="ECO:0000313" key="1">
    <source>
        <dbReference type="EMBL" id="GFN79849.1"/>
    </source>
</evidence>
<dbReference type="Proteomes" id="UP000735302">
    <property type="component" value="Unassembled WGS sequence"/>
</dbReference>